<reference evidence="2" key="1">
    <citation type="journal article" date="2020" name="G3 (Bethesda)">
        <title>High-Quality Assemblies for Three Invasive Social Wasps from the &lt;i&gt;Vespula&lt;/i&gt; Genus.</title>
        <authorList>
            <person name="Harrop T.W.R."/>
            <person name="Guhlin J."/>
            <person name="McLaughlin G.M."/>
            <person name="Permina E."/>
            <person name="Stockwell P."/>
            <person name="Gilligan J."/>
            <person name="Le Lec M.F."/>
            <person name="Gruber M.A.M."/>
            <person name="Quinn O."/>
            <person name="Lovegrove M."/>
            <person name="Duncan E.J."/>
            <person name="Remnant E.J."/>
            <person name="Van Eeckhoven J."/>
            <person name="Graham B."/>
            <person name="Knapp R.A."/>
            <person name="Langford K.W."/>
            <person name="Kronenberg Z."/>
            <person name="Press M.O."/>
            <person name="Eacker S.M."/>
            <person name="Wilson-Rankin E.E."/>
            <person name="Purcell J."/>
            <person name="Lester P.J."/>
            <person name="Dearden P.K."/>
        </authorList>
    </citation>
    <scope>NUCLEOTIDE SEQUENCE</scope>
    <source>
        <strain evidence="2">Volc-1</strain>
    </source>
</reference>
<dbReference type="EMBL" id="JACSDY010000009">
    <property type="protein sequence ID" value="KAF7420608.1"/>
    <property type="molecule type" value="Genomic_DNA"/>
</dbReference>
<organism evidence="2 3">
    <name type="scientific">Vespula pensylvanica</name>
    <name type="common">Western yellow jacket</name>
    <name type="synonym">Wasp</name>
    <dbReference type="NCBI Taxonomy" id="30213"/>
    <lineage>
        <taxon>Eukaryota</taxon>
        <taxon>Metazoa</taxon>
        <taxon>Ecdysozoa</taxon>
        <taxon>Arthropoda</taxon>
        <taxon>Hexapoda</taxon>
        <taxon>Insecta</taxon>
        <taxon>Pterygota</taxon>
        <taxon>Neoptera</taxon>
        <taxon>Endopterygota</taxon>
        <taxon>Hymenoptera</taxon>
        <taxon>Apocrita</taxon>
        <taxon>Aculeata</taxon>
        <taxon>Vespoidea</taxon>
        <taxon>Vespidae</taxon>
        <taxon>Vespinae</taxon>
        <taxon>Vespula</taxon>
    </lineage>
</organism>
<accession>A0A834U839</accession>
<feature type="region of interest" description="Disordered" evidence="1">
    <location>
        <begin position="1"/>
        <end position="67"/>
    </location>
</feature>
<evidence type="ECO:0000256" key="1">
    <source>
        <dbReference type="SAM" id="MobiDB-lite"/>
    </source>
</evidence>
<name>A0A834U839_VESPE</name>
<protein>
    <submittedName>
        <fullName evidence="2">Uncharacterized protein</fullName>
    </submittedName>
</protein>
<dbReference type="AlphaFoldDB" id="A0A834U839"/>
<feature type="compositionally biased region" description="Acidic residues" evidence="1">
    <location>
        <begin position="19"/>
        <end position="32"/>
    </location>
</feature>
<dbReference type="Proteomes" id="UP000600918">
    <property type="component" value="Unassembled WGS sequence"/>
</dbReference>
<feature type="compositionally biased region" description="Basic and acidic residues" evidence="1">
    <location>
        <begin position="51"/>
        <end position="63"/>
    </location>
</feature>
<feature type="compositionally biased region" description="Acidic residues" evidence="1">
    <location>
        <begin position="41"/>
        <end position="50"/>
    </location>
</feature>
<proteinExistence type="predicted"/>
<evidence type="ECO:0000313" key="3">
    <source>
        <dbReference type="Proteomes" id="UP000600918"/>
    </source>
</evidence>
<evidence type="ECO:0000313" key="2">
    <source>
        <dbReference type="EMBL" id="KAF7420608.1"/>
    </source>
</evidence>
<keyword evidence="3" id="KW-1185">Reference proteome</keyword>
<feature type="compositionally biased region" description="Basic and acidic residues" evidence="1">
    <location>
        <begin position="1"/>
        <end position="18"/>
    </location>
</feature>
<sequence length="137" mass="16323">MSKLDENLRTLDTCGREEEVVEEEDEEEEEEEREGRRGGGEEEEEEEEERGEEKRRSLNADGRRRARRDLDDDSILSERYGSIDQWRNRCFLGSRLIESAPWYARAHKYFSPYREDEHAQLEWTLEGSGKIVEFSMD</sequence>
<gene>
    <name evidence="2" type="ORF">H0235_010905</name>
</gene>
<comment type="caution">
    <text evidence="2">The sequence shown here is derived from an EMBL/GenBank/DDBJ whole genome shotgun (WGS) entry which is preliminary data.</text>
</comment>